<dbReference type="Proteomes" id="UP000265520">
    <property type="component" value="Unassembled WGS sequence"/>
</dbReference>
<organism evidence="2 3">
    <name type="scientific">Trifolium medium</name>
    <dbReference type="NCBI Taxonomy" id="97028"/>
    <lineage>
        <taxon>Eukaryota</taxon>
        <taxon>Viridiplantae</taxon>
        <taxon>Streptophyta</taxon>
        <taxon>Embryophyta</taxon>
        <taxon>Tracheophyta</taxon>
        <taxon>Spermatophyta</taxon>
        <taxon>Magnoliopsida</taxon>
        <taxon>eudicotyledons</taxon>
        <taxon>Gunneridae</taxon>
        <taxon>Pentapetalae</taxon>
        <taxon>rosids</taxon>
        <taxon>fabids</taxon>
        <taxon>Fabales</taxon>
        <taxon>Fabaceae</taxon>
        <taxon>Papilionoideae</taxon>
        <taxon>50 kb inversion clade</taxon>
        <taxon>NPAAA clade</taxon>
        <taxon>Hologalegina</taxon>
        <taxon>IRL clade</taxon>
        <taxon>Trifolieae</taxon>
        <taxon>Trifolium</taxon>
    </lineage>
</organism>
<dbReference type="AlphaFoldDB" id="A0A392SBA9"/>
<accession>A0A392SBA9</accession>
<dbReference type="EMBL" id="LXQA010350815">
    <property type="protein sequence ID" value="MCI45949.1"/>
    <property type="molecule type" value="Genomic_DNA"/>
</dbReference>
<evidence type="ECO:0000256" key="1">
    <source>
        <dbReference type="SAM" id="MobiDB-lite"/>
    </source>
</evidence>
<feature type="region of interest" description="Disordered" evidence="1">
    <location>
        <begin position="1"/>
        <end position="47"/>
    </location>
</feature>
<feature type="compositionally biased region" description="Basic and acidic residues" evidence="1">
    <location>
        <begin position="10"/>
        <end position="20"/>
    </location>
</feature>
<protein>
    <submittedName>
        <fullName evidence="2">Uncharacterized protein</fullName>
    </submittedName>
</protein>
<name>A0A392SBA9_9FABA</name>
<sequence>MEERPEEELSEPKEPPHQESAEGTEEEESVSYTPDELLVLEMDEIDC</sequence>
<proteinExistence type="predicted"/>
<evidence type="ECO:0000313" key="2">
    <source>
        <dbReference type="EMBL" id="MCI45949.1"/>
    </source>
</evidence>
<evidence type="ECO:0000313" key="3">
    <source>
        <dbReference type="Proteomes" id="UP000265520"/>
    </source>
</evidence>
<reference evidence="2 3" key="1">
    <citation type="journal article" date="2018" name="Front. Plant Sci.">
        <title>Red Clover (Trifolium pratense) and Zigzag Clover (T. medium) - A Picture of Genomic Similarities and Differences.</title>
        <authorList>
            <person name="Dluhosova J."/>
            <person name="Istvanek J."/>
            <person name="Nedelnik J."/>
            <person name="Repkova J."/>
        </authorList>
    </citation>
    <scope>NUCLEOTIDE SEQUENCE [LARGE SCALE GENOMIC DNA]</scope>
    <source>
        <strain evidence="3">cv. 10/8</strain>
        <tissue evidence="2">Leaf</tissue>
    </source>
</reference>
<comment type="caution">
    <text evidence="2">The sequence shown here is derived from an EMBL/GenBank/DDBJ whole genome shotgun (WGS) entry which is preliminary data.</text>
</comment>
<keyword evidence="3" id="KW-1185">Reference proteome</keyword>